<keyword evidence="15" id="KW-1185">Reference proteome</keyword>
<evidence type="ECO:0000256" key="1">
    <source>
        <dbReference type="ARBA" id="ARBA00001947"/>
    </source>
</evidence>
<evidence type="ECO:0000259" key="13">
    <source>
        <dbReference type="SMART" id="SM00829"/>
    </source>
</evidence>
<dbReference type="InterPro" id="IPR036291">
    <property type="entry name" value="NAD(P)-bd_dom_sf"/>
</dbReference>
<name>A0ABW2EC81_9ACTN</name>
<comment type="catalytic activity">
    <reaction evidence="11">
        <text>2-deoxy-scyllo-inosamine + NADP(+) = 3-amino-2,3-dideoxy-scyllo-inosose + NADPH + H(+)</text>
        <dbReference type="Rhea" id="RHEA:33879"/>
        <dbReference type="ChEBI" id="CHEBI:15378"/>
        <dbReference type="ChEBI" id="CHEBI:57783"/>
        <dbReference type="ChEBI" id="CHEBI:58349"/>
        <dbReference type="ChEBI" id="CHEBI:65002"/>
        <dbReference type="ChEBI" id="CHEBI:65003"/>
        <dbReference type="EC" id="1.1.1.329"/>
    </reaction>
</comment>
<comment type="pathway">
    <text evidence="6">Metabolic intermediate biosynthesis; 2-deoxystreptamine biosynthesis; 2-deoxystreptamine from D-glucose 6-phosphate: step 3/4.</text>
</comment>
<dbReference type="Proteomes" id="UP001596409">
    <property type="component" value="Unassembled WGS sequence"/>
</dbReference>
<dbReference type="InterPro" id="IPR013149">
    <property type="entry name" value="ADH-like_C"/>
</dbReference>
<dbReference type="Gene3D" id="3.40.50.720">
    <property type="entry name" value="NAD(P)-binding Rossmann-like Domain"/>
    <property type="match status" value="1"/>
</dbReference>
<evidence type="ECO:0000256" key="8">
    <source>
        <dbReference type="ARBA" id="ARBA00039102"/>
    </source>
</evidence>
<comment type="catalytic activity">
    <reaction evidence="10">
        <text>2-deoxy-scyllo-inosamine + NAD(+) = 3-amino-2,3-dideoxy-scyllo-inosose + NADH + H(+)</text>
        <dbReference type="Rhea" id="RHEA:33883"/>
        <dbReference type="ChEBI" id="CHEBI:15378"/>
        <dbReference type="ChEBI" id="CHEBI:57540"/>
        <dbReference type="ChEBI" id="CHEBI:57945"/>
        <dbReference type="ChEBI" id="CHEBI:65002"/>
        <dbReference type="ChEBI" id="CHEBI:65003"/>
        <dbReference type="EC" id="1.1.1.329"/>
    </reaction>
</comment>
<evidence type="ECO:0000256" key="3">
    <source>
        <dbReference type="ARBA" id="ARBA00022833"/>
    </source>
</evidence>
<proteinExistence type="inferred from homology"/>
<sequence length="368" mass="39233">MTQTGRAALFYGPGKPFKLTELPVPEPEPGALVMRVTRANICGSDLHIWSGEGALAAGGRDDGRVIGHEMTGVVHSLGPGVDRDWAGEPLAPGDRIVCQYFAPCGRCRPCLHGRAEACTQQHRAFQGKPSVFPHFRGAFADYFYVRPTMAVFKVPDRVGDVLAAGVNCALAQMTMAFERAQVKMGDRVVIQGAGGLGLYATALARECGASQVVVVDGVDERLELARGMGADEVVDFRELGSAEARAARVRDLTDGGGDVVFELVGRPGAIEEGLRMVARGGRYLELGTFYQGTTTAIDPGYLVMNNITLQAVAFYDAHSLKKALTFLERHADDLPLGQAAADYPLEAIDTALADQHAGKVARGSLVMT</sequence>
<dbReference type="SMART" id="SM00829">
    <property type="entry name" value="PKS_ER"/>
    <property type="match status" value="1"/>
</dbReference>
<dbReference type="EC" id="1.1.1.329" evidence="8"/>
<dbReference type="Gene3D" id="3.90.180.10">
    <property type="entry name" value="Medium-chain alcohol dehydrogenases, catalytic domain"/>
    <property type="match status" value="1"/>
</dbReference>
<gene>
    <name evidence="14" type="ORF">ACFQMH_39935</name>
</gene>
<evidence type="ECO:0000313" key="15">
    <source>
        <dbReference type="Proteomes" id="UP001596409"/>
    </source>
</evidence>
<dbReference type="PANTHER" id="PTHR43401">
    <property type="entry name" value="L-THREONINE 3-DEHYDROGENASE"/>
    <property type="match status" value="1"/>
</dbReference>
<dbReference type="EMBL" id="JBHSYM010000110">
    <property type="protein sequence ID" value="MFC7017755.1"/>
    <property type="molecule type" value="Genomic_DNA"/>
</dbReference>
<accession>A0ABW2EC81</accession>
<dbReference type="InterPro" id="IPR013154">
    <property type="entry name" value="ADH-like_N"/>
</dbReference>
<dbReference type="PANTHER" id="PTHR43401:SF2">
    <property type="entry name" value="L-THREONINE 3-DEHYDROGENASE"/>
    <property type="match status" value="1"/>
</dbReference>
<dbReference type="CDD" id="cd08231">
    <property type="entry name" value="MDR_TM0436_like"/>
    <property type="match status" value="1"/>
</dbReference>
<evidence type="ECO:0000256" key="5">
    <source>
        <dbReference type="ARBA" id="ARBA00037678"/>
    </source>
</evidence>
<dbReference type="PROSITE" id="PS00059">
    <property type="entry name" value="ADH_ZINC"/>
    <property type="match status" value="1"/>
</dbReference>
<keyword evidence="4" id="KW-0560">Oxidoreductase</keyword>
<evidence type="ECO:0000256" key="10">
    <source>
        <dbReference type="ARBA" id="ARBA00048685"/>
    </source>
</evidence>
<evidence type="ECO:0000313" key="14">
    <source>
        <dbReference type="EMBL" id="MFC7017755.1"/>
    </source>
</evidence>
<dbReference type="InterPro" id="IPR002328">
    <property type="entry name" value="ADH_Zn_CS"/>
</dbReference>
<dbReference type="InterPro" id="IPR020843">
    <property type="entry name" value="ER"/>
</dbReference>
<evidence type="ECO:0000256" key="11">
    <source>
        <dbReference type="ARBA" id="ARBA00049085"/>
    </source>
</evidence>
<dbReference type="Pfam" id="PF08240">
    <property type="entry name" value="ADH_N"/>
    <property type="match status" value="1"/>
</dbReference>
<keyword evidence="2 12" id="KW-0479">Metal-binding</keyword>
<protein>
    <recommendedName>
        <fullName evidence="9">2-deoxy-scyllo-inosamine dehydrogenase</fullName>
        <ecNumber evidence="8">1.1.1.329</ecNumber>
    </recommendedName>
</protein>
<dbReference type="RefSeq" id="WP_189880036.1">
    <property type="nucleotide sequence ID" value="NZ_BMWA01000038.1"/>
</dbReference>
<dbReference type="InterPro" id="IPR011032">
    <property type="entry name" value="GroES-like_sf"/>
</dbReference>
<evidence type="ECO:0000256" key="6">
    <source>
        <dbReference type="ARBA" id="ARBA00037908"/>
    </source>
</evidence>
<reference evidence="15" key="1">
    <citation type="journal article" date="2019" name="Int. J. Syst. Evol. Microbiol.">
        <title>The Global Catalogue of Microorganisms (GCM) 10K type strain sequencing project: providing services to taxonomists for standard genome sequencing and annotation.</title>
        <authorList>
            <consortium name="The Broad Institute Genomics Platform"/>
            <consortium name="The Broad Institute Genome Sequencing Center for Infectious Disease"/>
            <person name="Wu L."/>
            <person name="Ma J."/>
        </authorList>
    </citation>
    <scope>NUCLEOTIDE SEQUENCE [LARGE SCALE GENOMIC DNA]</scope>
    <source>
        <strain evidence="15">JCM 4855</strain>
    </source>
</reference>
<comment type="cofactor">
    <cofactor evidence="1 12">
        <name>Zn(2+)</name>
        <dbReference type="ChEBI" id="CHEBI:29105"/>
    </cofactor>
</comment>
<evidence type="ECO:0000256" key="2">
    <source>
        <dbReference type="ARBA" id="ARBA00022723"/>
    </source>
</evidence>
<feature type="domain" description="Enoyl reductase (ER)" evidence="13">
    <location>
        <begin position="12"/>
        <end position="367"/>
    </location>
</feature>
<evidence type="ECO:0000256" key="7">
    <source>
        <dbReference type="ARBA" id="ARBA00038004"/>
    </source>
</evidence>
<dbReference type="InterPro" id="IPR050129">
    <property type="entry name" value="Zn_alcohol_dh"/>
</dbReference>
<organism evidence="14 15">
    <name type="scientific">Streptomyces viridiviolaceus</name>
    <dbReference type="NCBI Taxonomy" id="68282"/>
    <lineage>
        <taxon>Bacteria</taxon>
        <taxon>Bacillati</taxon>
        <taxon>Actinomycetota</taxon>
        <taxon>Actinomycetes</taxon>
        <taxon>Kitasatosporales</taxon>
        <taxon>Streptomycetaceae</taxon>
        <taxon>Streptomyces</taxon>
    </lineage>
</organism>
<dbReference type="SUPFAM" id="SSF50129">
    <property type="entry name" value="GroES-like"/>
    <property type="match status" value="1"/>
</dbReference>
<dbReference type="SUPFAM" id="SSF51735">
    <property type="entry name" value="NAD(P)-binding Rossmann-fold domains"/>
    <property type="match status" value="1"/>
</dbReference>
<evidence type="ECO:0000256" key="12">
    <source>
        <dbReference type="RuleBase" id="RU361277"/>
    </source>
</evidence>
<comment type="caution">
    <text evidence="14">The sequence shown here is derived from an EMBL/GenBank/DDBJ whole genome shotgun (WGS) entry which is preliminary data.</text>
</comment>
<evidence type="ECO:0000256" key="9">
    <source>
        <dbReference type="ARBA" id="ARBA00039387"/>
    </source>
</evidence>
<evidence type="ECO:0000256" key="4">
    <source>
        <dbReference type="ARBA" id="ARBA00023002"/>
    </source>
</evidence>
<comment type="function">
    <text evidence="5">Catalyzes the oxidation of 2-deoxy-scyllo-inosamine (DOIA) with NAD(+) or NADP(+), forming 3-amino-2,3-dideoxy-scyllo-inosose (amino-DOI).</text>
</comment>
<dbReference type="Pfam" id="PF00107">
    <property type="entry name" value="ADH_zinc_N"/>
    <property type="match status" value="1"/>
</dbReference>
<keyword evidence="3 12" id="KW-0862">Zinc</keyword>
<comment type="similarity">
    <text evidence="7">Belongs to the zinc-containing alcohol dehydrogenase family. DOIA dehydrogenase subfamily.</text>
</comment>